<reference evidence="1 2" key="1">
    <citation type="submission" date="2021-01" db="EMBL/GenBank/DDBJ databases">
        <title>Sequencing the genomes of 1000 actinobacteria strains.</title>
        <authorList>
            <person name="Klenk H.-P."/>
        </authorList>
    </citation>
    <scope>NUCLEOTIDE SEQUENCE [LARGE SCALE GENOMIC DNA]</scope>
    <source>
        <strain evidence="1 2">DSM 18239</strain>
    </source>
</reference>
<sequence length="68" mass="7802">MDLTLCPECASIAEVLWRDRVESTDGPVEHVRIQCLQRHCFLLPTSKLTEEPRVRASGAEARQRQDRP</sequence>
<protein>
    <submittedName>
        <fullName evidence="1">Uncharacterized protein</fullName>
    </submittedName>
</protein>
<dbReference type="RefSeq" id="WP_193668717.1">
    <property type="nucleotide sequence ID" value="NZ_JACDTV010000006.1"/>
</dbReference>
<organism evidence="1 2">
    <name type="scientific">Nocardioides salarius</name>
    <dbReference type="NCBI Taxonomy" id="374513"/>
    <lineage>
        <taxon>Bacteria</taxon>
        <taxon>Bacillati</taxon>
        <taxon>Actinomycetota</taxon>
        <taxon>Actinomycetes</taxon>
        <taxon>Propionibacteriales</taxon>
        <taxon>Nocardioidaceae</taxon>
        <taxon>Nocardioides</taxon>
    </lineage>
</organism>
<comment type="caution">
    <text evidence="1">The sequence shown here is derived from an EMBL/GenBank/DDBJ whole genome shotgun (WGS) entry which is preliminary data.</text>
</comment>
<evidence type="ECO:0000313" key="2">
    <source>
        <dbReference type="Proteomes" id="UP000732378"/>
    </source>
</evidence>
<proteinExistence type="predicted"/>
<dbReference type="EMBL" id="JAFBBZ010000001">
    <property type="protein sequence ID" value="MBM7506370.1"/>
    <property type="molecule type" value="Genomic_DNA"/>
</dbReference>
<accession>A0ABS2M5A7</accession>
<name>A0ABS2M5A7_9ACTN</name>
<keyword evidence="2" id="KW-1185">Reference proteome</keyword>
<evidence type="ECO:0000313" key="1">
    <source>
        <dbReference type="EMBL" id="MBM7506370.1"/>
    </source>
</evidence>
<dbReference type="Proteomes" id="UP000732378">
    <property type="component" value="Unassembled WGS sequence"/>
</dbReference>
<gene>
    <name evidence="1" type="ORF">JOE61_000184</name>
</gene>